<dbReference type="RefSeq" id="WP_393992571.1">
    <property type="nucleotide sequence ID" value="NZ_JBAFVH010000005.1"/>
</dbReference>
<evidence type="ECO:0000256" key="1">
    <source>
        <dbReference type="SAM" id="MobiDB-lite"/>
    </source>
</evidence>
<accession>A0ABW6ZY45</accession>
<comment type="caution">
    <text evidence="2">The sequence shown here is derived from an EMBL/GenBank/DDBJ whole genome shotgun (WGS) entry which is preliminary data.</text>
</comment>
<evidence type="ECO:0000313" key="3">
    <source>
        <dbReference type="Proteomes" id="UP001604002"/>
    </source>
</evidence>
<feature type="compositionally biased region" description="Basic and acidic residues" evidence="1">
    <location>
        <begin position="1"/>
        <end position="12"/>
    </location>
</feature>
<name>A0ABW6ZY45_9HYPH</name>
<sequence>MGSNHQDIEPTRTDAASAISRWDDEGGAQVPPNLSAQRHAALTERERHILECLGAALVKEWTDLPTAVQRALFRRATASDHDDPVQLKVLIARFLHDHKDAPAAPEASARS</sequence>
<dbReference type="Proteomes" id="UP001604002">
    <property type="component" value="Unassembled WGS sequence"/>
</dbReference>
<keyword evidence="3" id="KW-1185">Reference proteome</keyword>
<gene>
    <name evidence="2" type="ORF">V5F32_11140</name>
</gene>
<protein>
    <submittedName>
        <fullName evidence="2">Uncharacterized protein</fullName>
    </submittedName>
</protein>
<proteinExistence type="predicted"/>
<organism evidence="2 3">
    <name type="scientific">Xanthobacter oligotrophicus</name>
    <dbReference type="NCBI Taxonomy" id="2607286"/>
    <lineage>
        <taxon>Bacteria</taxon>
        <taxon>Pseudomonadati</taxon>
        <taxon>Pseudomonadota</taxon>
        <taxon>Alphaproteobacteria</taxon>
        <taxon>Hyphomicrobiales</taxon>
        <taxon>Xanthobacteraceae</taxon>
        <taxon>Xanthobacter</taxon>
    </lineage>
</organism>
<feature type="region of interest" description="Disordered" evidence="1">
    <location>
        <begin position="1"/>
        <end position="40"/>
    </location>
</feature>
<dbReference type="EMBL" id="JBAFVH010000005">
    <property type="protein sequence ID" value="MFG1372721.1"/>
    <property type="molecule type" value="Genomic_DNA"/>
</dbReference>
<reference evidence="2 3" key="1">
    <citation type="submission" date="2024-02" db="EMBL/GenBank/DDBJ databases">
        <title>Expansion and revision of Xanthobacter and proposal of Roseixanthobacter gen. nov.</title>
        <authorList>
            <person name="Soltysiak M.P.M."/>
            <person name="Jalihal A."/>
            <person name="Ory A."/>
            <person name="Chrisophersen C."/>
            <person name="Lee A.D."/>
            <person name="Boulton J."/>
            <person name="Springer M."/>
        </authorList>
    </citation>
    <scope>NUCLEOTIDE SEQUENCE [LARGE SCALE GENOMIC DNA]</scope>
    <source>
        <strain evidence="2 3">23A</strain>
    </source>
</reference>
<evidence type="ECO:0000313" key="2">
    <source>
        <dbReference type="EMBL" id="MFG1372721.1"/>
    </source>
</evidence>